<keyword evidence="2" id="KW-0238">DNA-binding</keyword>
<dbReference type="Gene3D" id="1.10.10.60">
    <property type="entry name" value="Homeodomain-like"/>
    <property type="match status" value="2"/>
</dbReference>
<dbReference type="Proteomes" id="UP000318937">
    <property type="component" value="Unassembled WGS sequence"/>
</dbReference>
<dbReference type="PRINTS" id="PR00032">
    <property type="entry name" value="HTHARAC"/>
</dbReference>
<evidence type="ECO:0000256" key="1">
    <source>
        <dbReference type="ARBA" id="ARBA00023015"/>
    </source>
</evidence>
<evidence type="ECO:0000313" key="6">
    <source>
        <dbReference type="Proteomes" id="UP000318937"/>
    </source>
</evidence>
<dbReference type="GO" id="GO:0043565">
    <property type="term" value="F:sequence-specific DNA binding"/>
    <property type="evidence" value="ECO:0007669"/>
    <property type="project" value="InterPro"/>
</dbReference>
<dbReference type="SUPFAM" id="SSF46689">
    <property type="entry name" value="Homeodomain-like"/>
    <property type="match status" value="2"/>
</dbReference>
<evidence type="ECO:0000259" key="4">
    <source>
        <dbReference type="PROSITE" id="PS01124"/>
    </source>
</evidence>
<dbReference type="Pfam" id="PF02311">
    <property type="entry name" value="AraC_binding"/>
    <property type="match status" value="1"/>
</dbReference>
<comment type="caution">
    <text evidence="5">The sequence shown here is derived from an EMBL/GenBank/DDBJ whole genome shotgun (WGS) entry which is preliminary data.</text>
</comment>
<organism evidence="5 6">
    <name type="scientific">Psychrobacillus soli</name>
    <dbReference type="NCBI Taxonomy" id="1543965"/>
    <lineage>
        <taxon>Bacteria</taxon>
        <taxon>Bacillati</taxon>
        <taxon>Bacillota</taxon>
        <taxon>Bacilli</taxon>
        <taxon>Bacillales</taxon>
        <taxon>Bacillaceae</taxon>
        <taxon>Psychrobacillus</taxon>
    </lineage>
</organism>
<dbReference type="PANTHER" id="PTHR43280:SF28">
    <property type="entry name" value="HTH-TYPE TRANSCRIPTIONAL ACTIVATOR RHAS"/>
    <property type="match status" value="1"/>
</dbReference>
<proteinExistence type="predicted"/>
<dbReference type="PANTHER" id="PTHR43280">
    <property type="entry name" value="ARAC-FAMILY TRANSCRIPTIONAL REGULATOR"/>
    <property type="match status" value="1"/>
</dbReference>
<evidence type="ECO:0000256" key="2">
    <source>
        <dbReference type="ARBA" id="ARBA00023125"/>
    </source>
</evidence>
<dbReference type="SMART" id="SM00342">
    <property type="entry name" value="HTH_ARAC"/>
    <property type="match status" value="1"/>
</dbReference>
<dbReference type="OrthoDB" id="9778008at2"/>
<dbReference type="InterPro" id="IPR003313">
    <property type="entry name" value="AraC-bd"/>
</dbReference>
<dbReference type="InterPro" id="IPR020449">
    <property type="entry name" value="Tscrpt_reg_AraC-type_HTH"/>
</dbReference>
<dbReference type="SUPFAM" id="SSF51215">
    <property type="entry name" value="Regulatory protein AraC"/>
    <property type="match status" value="1"/>
</dbReference>
<feature type="domain" description="HTH araC/xylS-type" evidence="4">
    <location>
        <begin position="193"/>
        <end position="291"/>
    </location>
</feature>
<dbReference type="InterPro" id="IPR014710">
    <property type="entry name" value="RmlC-like_jellyroll"/>
</dbReference>
<dbReference type="GO" id="GO:0003700">
    <property type="term" value="F:DNA-binding transcription factor activity"/>
    <property type="evidence" value="ECO:0007669"/>
    <property type="project" value="InterPro"/>
</dbReference>
<gene>
    <name evidence="5" type="ORF">FG383_03320</name>
</gene>
<dbReference type="InterPro" id="IPR018060">
    <property type="entry name" value="HTH_AraC"/>
</dbReference>
<dbReference type="InterPro" id="IPR009057">
    <property type="entry name" value="Homeodomain-like_sf"/>
</dbReference>
<protein>
    <submittedName>
        <fullName evidence="5">AraC family transcriptional regulator</fullName>
    </submittedName>
</protein>
<evidence type="ECO:0000256" key="3">
    <source>
        <dbReference type="ARBA" id="ARBA00023163"/>
    </source>
</evidence>
<dbReference type="EMBL" id="VDGG01000005">
    <property type="protein sequence ID" value="TQR17898.1"/>
    <property type="molecule type" value="Genomic_DNA"/>
</dbReference>
<sequence length="324" mass="38298">MQIKDFKVDETLKELTKHHTVVLPIACYETTIAQNIHGYIPLHWHEEIQFVLIVKGEAIFQINEEKLVVREGDGLFINSGCLHMAEEKNQSGCVYICLNVDPHFLLPQELRATYVYPYIQATNIPYLYINAEDLWGKNILDACIKINQSIQRKLPYYEIEITGQLTFIWQNLIMNGLKLEYDQTEMLKSHRMKQMLNWIHLHYTEKIRLDDIARAGQLSRSECCRYFKRILKTTPLSYVMEYRIQKSLILLQQAESNVTEVAYQVGFNSTSYFIDKFRKSMHMTPLVYKKTKGEEQLRHRDVCLRKDLYYPEIENVDESINQNE</sequence>
<dbReference type="InterPro" id="IPR037923">
    <property type="entry name" value="HTH-like"/>
</dbReference>
<name>A0A544TKE3_9BACI</name>
<dbReference type="CDD" id="cd02208">
    <property type="entry name" value="cupin_RmlC-like"/>
    <property type="match status" value="1"/>
</dbReference>
<dbReference type="PROSITE" id="PS01124">
    <property type="entry name" value="HTH_ARAC_FAMILY_2"/>
    <property type="match status" value="1"/>
</dbReference>
<accession>A0A544TKE3</accession>
<dbReference type="Pfam" id="PF12833">
    <property type="entry name" value="HTH_18"/>
    <property type="match status" value="1"/>
</dbReference>
<keyword evidence="6" id="KW-1185">Reference proteome</keyword>
<keyword evidence="1" id="KW-0805">Transcription regulation</keyword>
<dbReference type="RefSeq" id="WP_142605432.1">
    <property type="nucleotide sequence ID" value="NZ_VDGG01000005.1"/>
</dbReference>
<dbReference type="AlphaFoldDB" id="A0A544TKE3"/>
<keyword evidence="3" id="KW-0804">Transcription</keyword>
<dbReference type="Gene3D" id="2.60.120.10">
    <property type="entry name" value="Jelly Rolls"/>
    <property type="match status" value="1"/>
</dbReference>
<reference evidence="5 6" key="1">
    <citation type="submission" date="2019-05" db="EMBL/GenBank/DDBJ databases">
        <title>Psychrobacillus vulpis sp. nov., a new species isolated from feces of a red fox that inhabits in The Tablas de Daimiel Natural Park, Albacete, Spain.</title>
        <authorList>
            <person name="Rodriguez M."/>
            <person name="Reina J.C."/>
            <person name="Bejar V."/>
            <person name="Llamas I."/>
        </authorList>
    </citation>
    <scope>NUCLEOTIDE SEQUENCE [LARGE SCALE GENOMIC DNA]</scope>
    <source>
        <strain evidence="5 6">NHI-2</strain>
    </source>
</reference>
<evidence type="ECO:0000313" key="5">
    <source>
        <dbReference type="EMBL" id="TQR17898.1"/>
    </source>
</evidence>